<accession>A0A9P8VDD4</accession>
<feature type="domain" description="Palmitoyltransferase DHHC" evidence="13">
    <location>
        <begin position="145"/>
        <end position="265"/>
    </location>
</feature>
<dbReference type="AlphaFoldDB" id="A0A9P8VDD4"/>
<dbReference type="Proteomes" id="UP000770015">
    <property type="component" value="Unassembled WGS sequence"/>
</dbReference>
<keyword evidence="2 11" id="KW-0808">Transferase</keyword>
<keyword evidence="5 11" id="KW-0472">Membrane</keyword>
<dbReference type="PANTHER" id="PTHR22883">
    <property type="entry name" value="ZINC FINGER DHHC DOMAIN CONTAINING PROTEIN"/>
    <property type="match status" value="1"/>
</dbReference>
<dbReference type="PANTHER" id="PTHR22883:SF23">
    <property type="entry name" value="PALMITOYLTRANSFERASE ZDHHC6"/>
    <property type="match status" value="1"/>
</dbReference>
<evidence type="ECO:0000259" key="13">
    <source>
        <dbReference type="Pfam" id="PF01529"/>
    </source>
</evidence>
<evidence type="ECO:0000256" key="12">
    <source>
        <dbReference type="SAM" id="MobiDB-lite"/>
    </source>
</evidence>
<dbReference type="EC" id="2.3.1.225" evidence="11"/>
<proteinExistence type="inferred from homology"/>
<feature type="region of interest" description="Disordered" evidence="12">
    <location>
        <begin position="89"/>
        <end position="126"/>
    </location>
</feature>
<dbReference type="GO" id="GO:0005794">
    <property type="term" value="C:Golgi apparatus"/>
    <property type="evidence" value="ECO:0007669"/>
    <property type="project" value="TreeGrafter"/>
</dbReference>
<feature type="transmembrane region" description="Helical" evidence="11">
    <location>
        <begin position="51"/>
        <end position="72"/>
    </location>
</feature>
<comment type="similarity">
    <text evidence="9">Belongs to the DHHC palmitoyltransferase family. PFA5 subfamily.</text>
</comment>
<dbReference type="GO" id="GO:0016020">
    <property type="term" value="C:membrane"/>
    <property type="evidence" value="ECO:0007669"/>
    <property type="project" value="UniProtKB-SubCell"/>
</dbReference>
<sequence>MSEAEASHRAIARWTSRVIPAILAGVAGYGTYVVVDRICIKFLYQERNQPAAIIVILILYFLFLLLSLWSYIKTIWTINTDTGLVPLTRTPPSRASSKKQSRRKKEGDIESQPYAASAAPDSDPNSPGLERFYTKEVFICESDGRPKWCPDCCNWKPDRAHHSSELGRCVLKMDHYCPWVGGMVSETSFKFFCQFTFWCALYCAVALATSAYSLAEIIHEGRPMDGHIIAAVAISAFFGLFTFSMTLTSWRYIFLNVTNIDMLKKAWVYQLAIQVPRGTPSTDKYTTITYPLPEFSSPQSPAAGVNGHATGPTSPVPAQENVSSARDQMATKTFAVVRTEHEENPWDLGWRRNWEEVMGTNIMDWLFPIRKSPCARHDVVESEYAMGTLVNTIKERYGLDKLPREGSGGIEMRDVPRESRRSHRSQRS</sequence>
<reference evidence="14" key="1">
    <citation type="journal article" date="2021" name="Nat. Commun.">
        <title>Genetic determinants of endophytism in the Arabidopsis root mycobiome.</title>
        <authorList>
            <person name="Mesny F."/>
            <person name="Miyauchi S."/>
            <person name="Thiergart T."/>
            <person name="Pickel B."/>
            <person name="Atanasova L."/>
            <person name="Karlsson M."/>
            <person name="Huettel B."/>
            <person name="Barry K.W."/>
            <person name="Haridas S."/>
            <person name="Chen C."/>
            <person name="Bauer D."/>
            <person name="Andreopoulos W."/>
            <person name="Pangilinan J."/>
            <person name="LaButti K."/>
            <person name="Riley R."/>
            <person name="Lipzen A."/>
            <person name="Clum A."/>
            <person name="Drula E."/>
            <person name="Henrissat B."/>
            <person name="Kohler A."/>
            <person name="Grigoriev I.V."/>
            <person name="Martin F.M."/>
            <person name="Hacquard S."/>
        </authorList>
    </citation>
    <scope>NUCLEOTIDE SEQUENCE</scope>
    <source>
        <strain evidence="14">MPI-SDFR-AT-0117</strain>
    </source>
</reference>
<protein>
    <recommendedName>
        <fullName evidence="11">Palmitoyltransferase</fullName>
        <ecNumber evidence="11">2.3.1.225</ecNumber>
    </recommendedName>
</protein>
<comment type="subcellular location">
    <subcellularLocation>
        <location evidence="1">Membrane</location>
        <topology evidence="1">Multi-pass membrane protein</topology>
    </subcellularLocation>
</comment>
<feature type="compositionally biased region" description="Low complexity" evidence="12">
    <location>
        <begin position="111"/>
        <end position="126"/>
    </location>
</feature>
<dbReference type="InterPro" id="IPR001594">
    <property type="entry name" value="Palmitoyltrfase_DHHC"/>
</dbReference>
<feature type="transmembrane region" description="Helical" evidence="11">
    <location>
        <begin position="18"/>
        <end position="39"/>
    </location>
</feature>
<gene>
    <name evidence="14" type="ORF">F5X68DRAFT_75656</name>
</gene>
<evidence type="ECO:0000256" key="1">
    <source>
        <dbReference type="ARBA" id="ARBA00004141"/>
    </source>
</evidence>
<evidence type="ECO:0000256" key="8">
    <source>
        <dbReference type="ARBA" id="ARBA00023315"/>
    </source>
</evidence>
<dbReference type="OrthoDB" id="331948at2759"/>
<evidence type="ECO:0000256" key="5">
    <source>
        <dbReference type="ARBA" id="ARBA00023136"/>
    </source>
</evidence>
<organism evidence="14 15">
    <name type="scientific">Plectosphaerella plurivora</name>
    <dbReference type="NCBI Taxonomy" id="936078"/>
    <lineage>
        <taxon>Eukaryota</taxon>
        <taxon>Fungi</taxon>
        <taxon>Dikarya</taxon>
        <taxon>Ascomycota</taxon>
        <taxon>Pezizomycotina</taxon>
        <taxon>Sordariomycetes</taxon>
        <taxon>Hypocreomycetidae</taxon>
        <taxon>Glomerellales</taxon>
        <taxon>Plectosphaerellaceae</taxon>
        <taxon>Plectosphaerella</taxon>
    </lineage>
</organism>
<dbReference type="GO" id="GO:0006612">
    <property type="term" value="P:protein targeting to membrane"/>
    <property type="evidence" value="ECO:0007669"/>
    <property type="project" value="TreeGrafter"/>
</dbReference>
<evidence type="ECO:0000256" key="6">
    <source>
        <dbReference type="ARBA" id="ARBA00023139"/>
    </source>
</evidence>
<feature type="region of interest" description="Disordered" evidence="12">
    <location>
        <begin position="400"/>
        <end position="428"/>
    </location>
</feature>
<keyword evidence="6" id="KW-0564">Palmitate</keyword>
<evidence type="ECO:0000256" key="11">
    <source>
        <dbReference type="RuleBase" id="RU079119"/>
    </source>
</evidence>
<keyword evidence="15" id="KW-1185">Reference proteome</keyword>
<evidence type="ECO:0000313" key="14">
    <source>
        <dbReference type="EMBL" id="KAH6688905.1"/>
    </source>
</evidence>
<keyword evidence="4 11" id="KW-1133">Transmembrane helix</keyword>
<evidence type="ECO:0000256" key="10">
    <source>
        <dbReference type="ARBA" id="ARBA00048048"/>
    </source>
</evidence>
<evidence type="ECO:0000256" key="3">
    <source>
        <dbReference type="ARBA" id="ARBA00022692"/>
    </source>
</evidence>
<comment type="domain">
    <text evidence="11">The DHHC domain is required for palmitoyltransferase activity.</text>
</comment>
<feature type="transmembrane region" description="Helical" evidence="11">
    <location>
        <begin position="227"/>
        <end position="253"/>
    </location>
</feature>
<evidence type="ECO:0000313" key="15">
    <source>
        <dbReference type="Proteomes" id="UP000770015"/>
    </source>
</evidence>
<keyword evidence="7" id="KW-0449">Lipoprotein</keyword>
<dbReference type="PROSITE" id="PS50216">
    <property type="entry name" value="DHHC"/>
    <property type="match status" value="1"/>
</dbReference>
<dbReference type="EMBL" id="JAGSXJ010000008">
    <property type="protein sequence ID" value="KAH6688905.1"/>
    <property type="molecule type" value="Genomic_DNA"/>
</dbReference>
<dbReference type="Pfam" id="PF01529">
    <property type="entry name" value="DHHC"/>
    <property type="match status" value="1"/>
</dbReference>
<comment type="catalytic activity">
    <reaction evidence="10 11">
        <text>L-cysteinyl-[protein] + hexadecanoyl-CoA = S-hexadecanoyl-L-cysteinyl-[protein] + CoA</text>
        <dbReference type="Rhea" id="RHEA:36683"/>
        <dbReference type="Rhea" id="RHEA-COMP:10131"/>
        <dbReference type="Rhea" id="RHEA-COMP:11032"/>
        <dbReference type="ChEBI" id="CHEBI:29950"/>
        <dbReference type="ChEBI" id="CHEBI:57287"/>
        <dbReference type="ChEBI" id="CHEBI:57379"/>
        <dbReference type="ChEBI" id="CHEBI:74151"/>
        <dbReference type="EC" id="2.3.1.225"/>
    </reaction>
</comment>
<name>A0A9P8VDD4_9PEZI</name>
<evidence type="ECO:0000256" key="9">
    <source>
        <dbReference type="ARBA" id="ARBA00038298"/>
    </source>
</evidence>
<keyword evidence="3 11" id="KW-0812">Transmembrane</keyword>
<dbReference type="GO" id="GO:0019706">
    <property type="term" value="F:protein-cysteine S-palmitoyltransferase activity"/>
    <property type="evidence" value="ECO:0007669"/>
    <property type="project" value="UniProtKB-EC"/>
</dbReference>
<feature type="region of interest" description="Disordered" evidence="12">
    <location>
        <begin position="298"/>
        <end position="324"/>
    </location>
</feature>
<evidence type="ECO:0000256" key="7">
    <source>
        <dbReference type="ARBA" id="ARBA00023288"/>
    </source>
</evidence>
<evidence type="ECO:0000256" key="4">
    <source>
        <dbReference type="ARBA" id="ARBA00022989"/>
    </source>
</evidence>
<keyword evidence="8 11" id="KW-0012">Acyltransferase</keyword>
<dbReference type="InterPro" id="IPR039859">
    <property type="entry name" value="PFA4/ZDH16/20/ERF2-like"/>
</dbReference>
<dbReference type="GO" id="GO:0005783">
    <property type="term" value="C:endoplasmic reticulum"/>
    <property type="evidence" value="ECO:0007669"/>
    <property type="project" value="TreeGrafter"/>
</dbReference>
<feature type="transmembrane region" description="Helical" evidence="11">
    <location>
        <begin position="195"/>
        <end position="215"/>
    </location>
</feature>
<comment type="caution">
    <text evidence="14">The sequence shown here is derived from an EMBL/GenBank/DDBJ whole genome shotgun (WGS) entry which is preliminary data.</text>
</comment>
<evidence type="ECO:0000256" key="2">
    <source>
        <dbReference type="ARBA" id="ARBA00022679"/>
    </source>
</evidence>